<dbReference type="GO" id="GO:0030267">
    <property type="term" value="F:glyoxylate reductase (NADPH) activity"/>
    <property type="evidence" value="ECO:0007669"/>
    <property type="project" value="TreeGrafter"/>
</dbReference>
<organism evidence="7 8">
    <name type="scientific">Xanthobacter dioxanivorans</name>
    <dbReference type="NCBI Taxonomy" id="2528964"/>
    <lineage>
        <taxon>Bacteria</taxon>
        <taxon>Pseudomonadati</taxon>
        <taxon>Pseudomonadota</taxon>
        <taxon>Alphaproteobacteria</taxon>
        <taxon>Hyphomicrobiales</taxon>
        <taxon>Xanthobacteraceae</taxon>
        <taxon>Xanthobacter</taxon>
    </lineage>
</organism>
<dbReference type="GO" id="GO:0051287">
    <property type="term" value="F:NAD binding"/>
    <property type="evidence" value="ECO:0007669"/>
    <property type="project" value="InterPro"/>
</dbReference>
<dbReference type="FunFam" id="3.40.50.720:FF:000213">
    <property type="entry name" value="Putative 2-hydroxyacid dehydrogenase"/>
    <property type="match status" value="1"/>
</dbReference>
<name>A0A974SIH8_9HYPH</name>
<dbReference type="RefSeq" id="WP_203194321.1">
    <property type="nucleotide sequence ID" value="NZ_CP063362.1"/>
</dbReference>
<dbReference type="InterPro" id="IPR006139">
    <property type="entry name" value="D-isomer_2_OHA_DH_cat_dom"/>
</dbReference>
<keyword evidence="8" id="KW-1185">Reference proteome</keyword>
<keyword evidence="3" id="KW-0520">NAD</keyword>
<dbReference type="KEGG" id="xdi:EZH22_03080"/>
<evidence type="ECO:0000313" key="8">
    <source>
        <dbReference type="Proteomes" id="UP000596427"/>
    </source>
</evidence>
<evidence type="ECO:0000259" key="5">
    <source>
        <dbReference type="Pfam" id="PF00389"/>
    </source>
</evidence>
<dbReference type="CDD" id="cd12156">
    <property type="entry name" value="HPPR"/>
    <property type="match status" value="1"/>
</dbReference>
<dbReference type="AlphaFoldDB" id="A0A974SIH8"/>
<dbReference type="EMBL" id="CP063362">
    <property type="protein sequence ID" value="QRG07406.1"/>
    <property type="molecule type" value="Genomic_DNA"/>
</dbReference>
<protein>
    <submittedName>
        <fullName evidence="7">2-hydroxyacid dehydrogenase</fullName>
    </submittedName>
</protein>
<gene>
    <name evidence="7" type="ORF">EZH22_03080</name>
</gene>
<dbReference type="Proteomes" id="UP000596427">
    <property type="component" value="Chromosome"/>
</dbReference>
<feature type="domain" description="D-isomer specific 2-hydroxyacid dehydrogenase catalytic" evidence="5">
    <location>
        <begin position="38"/>
        <end position="310"/>
    </location>
</feature>
<sequence>MTDGARPAVLLTGPVMEDVVEHQLSARCTLVPIETLDASNAAGVRAIATRGKVRVDDALMARLPDLEIVANFGVGYDTVDAAAAARRGVMVTNTPDVLNEEVADLTLGLLLATVRDIVQADRFVRAGGWKAAAFPLGPTLRDRTVGILGMGRIGKAIARRLDAFSVPVVYHTRRPQPDVSYRYYPHLVDMARAVDVLVVIVPGGPATRHLVNAEVLAALGPDGIFINVARGTVVDEAALLAALKERTILAAGLDVFEDEPNVPEGFLALDNVVLLPHVGSSTRYTRGAMGQLVVDNILSWLDGAGPLTPVAETPWPKA</sequence>
<dbReference type="InterPro" id="IPR006140">
    <property type="entry name" value="D-isomer_DH_NAD-bd"/>
</dbReference>
<keyword evidence="1" id="KW-0521">NADP</keyword>
<evidence type="ECO:0000313" key="7">
    <source>
        <dbReference type="EMBL" id="QRG07406.1"/>
    </source>
</evidence>
<dbReference type="GO" id="GO:0016618">
    <property type="term" value="F:hydroxypyruvate reductase [NAD(P)H] activity"/>
    <property type="evidence" value="ECO:0007669"/>
    <property type="project" value="TreeGrafter"/>
</dbReference>
<accession>A0A974SIH8</accession>
<dbReference type="InterPro" id="IPR029752">
    <property type="entry name" value="D-isomer_DH_CS1"/>
</dbReference>
<proteinExistence type="inferred from homology"/>
<evidence type="ECO:0000256" key="3">
    <source>
        <dbReference type="ARBA" id="ARBA00023027"/>
    </source>
</evidence>
<dbReference type="InterPro" id="IPR036291">
    <property type="entry name" value="NAD(P)-bd_dom_sf"/>
</dbReference>
<dbReference type="SUPFAM" id="SSF51735">
    <property type="entry name" value="NAD(P)-binding Rossmann-fold domains"/>
    <property type="match status" value="1"/>
</dbReference>
<dbReference type="PANTHER" id="PTHR10996:SF178">
    <property type="entry name" value="2-HYDROXYACID DEHYDROGENASE YGL185C-RELATED"/>
    <property type="match status" value="1"/>
</dbReference>
<dbReference type="GO" id="GO:0005829">
    <property type="term" value="C:cytosol"/>
    <property type="evidence" value="ECO:0007669"/>
    <property type="project" value="TreeGrafter"/>
</dbReference>
<evidence type="ECO:0000256" key="1">
    <source>
        <dbReference type="ARBA" id="ARBA00022857"/>
    </source>
</evidence>
<dbReference type="InterPro" id="IPR050223">
    <property type="entry name" value="D-isomer_2-hydroxyacid_DH"/>
</dbReference>
<dbReference type="PANTHER" id="PTHR10996">
    <property type="entry name" value="2-HYDROXYACID DEHYDROGENASE-RELATED"/>
    <property type="match status" value="1"/>
</dbReference>
<feature type="domain" description="D-isomer specific 2-hydroxyacid dehydrogenase NAD-binding" evidence="6">
    <location>
        <begin position="107"/>
        <end position="279"/>
    </location>
</feature>
<evidence type="ECO:0000256" key="4">
    <source>
        <dbReference type="RuleBase" id="RU003719"/>
    </source>
</evidence>
<comment type="similarity">
    <text evidence="4">Belongs to the D-isomer specific 2-hydroxyacid dehydrogenase family.</text>
</comment>
<dbReference type="PROSITE" id="PS00065">
    <property type="entry name" value="D_2_HYDROXYACID_DH_1"/>
    <property type="match status" value="1"/>
</dbReference>
<dbReference type="SUPFAM" id="SSF52283">
    <property type="entry name" value="Formate/glycerate dehydrogenase catalytic domain-like"/>
    <property type="match status" value="1"/>
</dbReference>
<dbReference type="Pfam" id="PF00389">
    <property type="entry name" value="2-Hacid_dh"/>
    <property type="match status" value="1"/>
</dbReference>
<keyword evidence="2 4" id="KW-0560">Oxidoreductase</keyword>
<evidence type="ECO:0000256" key="2">
    <source>
        <dbReference type="ARBA" id="ARBA00023002"/>
    </source>
</evidence>
<evidence type="ECO:0000259" key="6">
    <source>
        <dbReference type="Pfam" id="PF02826"/>
    </source>
</evidence>
<dbReference type="Gene3D" id="3.40.50.720">
    <property type="entry name" value="NAD(P)-binding Rossmann-like Domain"/>
    <property type="match status" value="2"/>
</dbReference>
<reference evidence="7 8" key="1">
    <citation type="submission" date="2020-10" db="EMBL/GenBank/DDBJ databases">
        <title>Degradation of 1,4-Dioxane by Xanthobacter sp. YN2, via a Novel Group-2 Soluble Di-Iron Monooxygenase.</title>
        <authorList>
            <person name="Ma F."/>
            <person name="Wang Y."/>
            <person name="Yang J."/>
            <person name="Guo H."/>
            <person name="Su D."/>
            <person name="Yu L."/>
        </authorList>
    </citation>
    <scope>NUCLEOTIDE SEQUENCE [LARGE SCALE GENOMIC DNA]</scope>
    <source>
        <strain evidence="7 8">YN2</strain>
    </source>
</reference>
<dbReference type="Pfam" id="PF02826">
    <property type="entry name" value="2-Hacid_dh_C"/>
    <property type="match status" value="1"/>
</dbReference>